<reference evidence="1 2" key="1">
    <citation type="submission" date="2018-09" db="EMBL/GenBank/DDBJ databases">
        <title>Genomic characterization of Edwardsiella anguillarum, isolated from Greek aquaculture.</title>
        <authorList>
            <person name="Katharios P."/>
            <person name="Kalatzis P.G."/>
            <person name="Kokkari C."/>
            <person name="Wang Q."/>
        </authorList>
    </citation>
    <scope>NUCLEOTIDE SEQUENCE [LARGE SCALE GENOMIC DNA]</scope>
</reference>
<evidence type="ECO:0000313" key="2">
    <source>
        <dbReference type="Proteomes" id="UP000275234"/>
    </source>
</evidence>
<dbReference type="InterPro" id="IPR020288">
    <property type="entry name" value="Sheath_initiator"/>
</dbReference>
<dbReference type="Pfam" id="PF10934">
    <property type="entry name" value="Sheath_initiator"/>
    <property type="match status" value="1"/>
</dbReference>
<dbReference type="EMBL" id="MH898687">
    <property type="protein sequence ID" value="AYP69219.1"/>
    <property type="molecule type" value="Genomic_DNA"/>
</dbReference>
<proteinExistence type="predicted"/>
<organism evidence="1 2">
    <name type="scientific">Edwardsiella phage Edno5</name>
    <dbReference type="NCBI Taxonomy" id="2419942"/>
    <lineage>
        <taxon>Viruses</taxon>
        <taxon>Duplodnaviria</taxon>
        <taxon>Heunggongvirae</taxon>
        <taxon>Uroviricota</taxon>
        <taxon>Caudoviricetes</taxon>
        <taxon>Gofduovirus</taxon>
        <taxon>Gofduovirus edno5</taxon>
    </lineage>
</organism>
<keyword evidence="2" id="KW-1185">Reference proteome</keyword>
<gene>
    <name evidence="1" type="ORF">Edno5_0028</name>
</gene>
<evidence type="ECO:0000313" key="1">
    <source>
        <dbReference type="EMBL" id="AYP69219.1"/>
    </source>
</evidence>
<protein>
    <submittedName>
        <fullName evidence="1">Uncharacterized protein</fullName>
    </submittedName>
</protein>
<sequence length="119" mass="12782">MTYRTMKLDTGTWDLTLDGSGNLAIATGGEAVAQDVASACLVFSGECYYDNTLGIPWKQDVLGKSPSAGFIATKMQAEAKKLPIVDQAICSVFTDRKTRQTRGTLLVTDKDGNQSQVTI</sequence>
<dbReference type="Proteomes" id="UP000275234">
    <property type="component" value="Segment"/>
</dbReference>
<name>A0A3G3BY36_9CAUD</name>
<accession>A0A3G3BY36</accession>